<protein>
    <submittedName>
        <fullName evidence="2">Uncharacterized protein</fullName>
    </submittedName>
</protein>
<gene>
    <name evidence="2" type="ORF">DFO70_103434</name>
</gene>
<evidence type="ECO:0000256" key="1">
    <source>
        <dbReference type="SAM" id="MobiDB-lite"/>
    </source>
</evidence>
<comment type="caution">
    <text evidence="2">The sequence shown here is derived from an EMBL/GenBank/DDBJ whole genome shotgun (WGS) entry which is preliminary data.</text>
</comment>
<organism evidence="2 3">
    <name type="scientific">Cytobacillus firmus</name>
    <name type="common">Bacillus firmus</name>
    <dbReference type="NCBI Taxonomy" id="1399"/>
    <lineage>
        <taxon>Bacteria</taxon>
        <taxon>Bacillati</taxon>
        <taxon>Bacillota</taxon>
        <taxon>Bacilli</taxon>
        <taxon>Bacillales</taxon>
        <taxon>Bacillaceae</taxon>
        <taxon>Cytobacillus</taxon>
    </lineage>
</organism>
<dbReference type="Proteomes" id="UP000252731">
    <property type="component" value="Unassembled WGS sequence"/>
</dbReference>
<name>A0A366K249_CYTFI</name>
<dbReference type="EMBL" id="QNSF01000003">
    <property type="protein sequence ID" value="RBP95392.1"/>
    <property type="molecule type" value="Genomic_DNA"/>
</dbReference>
<dbReference type="AlphaFoldDB" id="A0A366K249"/>
<evidence type="ECO:0000313" key="2">
    <source>
        <dbReference type="EMBL" id="RBP95392.1"/>
    </source>
</evidence>
<reference evidence="2 3" key="1">
    <citation type="submission" date="2018-06" db="EMBL/GenBank/DDBJ databases">
        <title>Freshwater and sediment microbial communities from various areas in North America, analyzing microbe dynamics in response to fracking.</title>
        <authorList>
            <person name="Lamendella R."/>
        </authorList>
    </citation>
    <scope>NUCLEOTIDE SEQUENCE [LARGE SCALE GENOMIC DNA]</scope>
    <source>
        <strain evidence="2 3">14_TX</strain>
    </source>
</reference>
<feature type="region of interest" description="Disordered" evidence="1">
    <location>
        <begin position="65"/>
        <end position="87"/>
    </location>
</feature>
<dbReference type="RefSeq" id="WP_113882071.1">
    <property type="nucleotide sequence ID" value="NZ_QNSF01000003.1"/>
</dbReference>
<proteinExistence type="predicted"/>
<keyword evidence="3" id="KW-1185">Reference proteome</keyword>
<sequence length="100" mass="11009">MDEIKNRTAFHCAALICIFGGTAWESNAAELARTRTPQMKQGVDKMDKTQSGKKIVSVNPHTKKVGDKTVKVPGHRRSTPNYPLKPSNSPKFAGFTFFGT</sequence>
<evidence type="ECO:0000313" key="3">
    <source>
        <dbReference type="Proteomes" id="UP000252731"/>
    </source>
</evidence>
<accession>A0A366K249</accession>